<sequence>MSLTHSTTASEAIETACSLRFDPRGPACDAAVSLPQAAAADAGRADAVRGEIEVTLDLRHAGPREVLLRYEIQHAGGPENADAPVVFVAGGISANRHLAPCRAYPEAGWWPAQVGEGRAIDPRRCRIVSFDWLGADGRLDVPLDPADQATAIVALLDALDIGRIETFIGSSYGAMVGLQLAALHGARLGRLVAISGVHRAHPYASAWRALQRRAVALGSLQCDETHGLALARQFAILSYRTPEEFDARFAPPRVVDGRVRVGAEDYLDHCAARFVGRSSPTAYVRLSESIDLQAVDPSRIGVPVTVVAVAEDRLVPLADAHALVEGLRRGASAEAPRLHVLSSPYGHDAFLKEEADIDTILRDALSASAPAANPNQEIPA</sequence>
<dbReference type="NCBIfam" id="NF006449">
    <property type="entry name" value="PRK08775.1"/>
    <property type="match status" value="1"/>
</dbReference>
<dbReference type="Gene3D" id="3.40.50.1820">
    <property type="entry name" value="alpha/beta hydrolase"/>
    <property type="match status" value="1"/>
</dbReference>
<dbReference type="RefSeq" id="WP_237055195.1">
    <property type="nucleotide sequence ID" value="NZ_JAKJPO010000007.1"/>
</dbReference>
<dbReference type="GO" id="GO:0008899">
    <property type="term" value="F:homoserine O-succinyltransferase activity"/>
    <property type="evidence" value="ECO:0007669"/>
    <property type="project" value="UniProtKB-EC"/>
</dbReference>
<organism evidence="3 4">
    <name type="scientific">Marilutibacter chinensis</name>
    <dbReference type="NCBI Taxonomy" id="2912247"/>
    <lineage>
        <taxon>Bacteria</taxon>
        <taxon>Pseudomonadati</taxon>
        <taxon>Pseudomonadota</taxon>
        <taxon>Gammaproteobacteria</taxon>
        <taxon>Lysobacterales</taxon>
        <taxon>Lysobacteraceae</taxon>
        <taxon>Marilutibacter</taxon>
    </lineage>
</organism>
<keyword evidence="1 3" id="KW-0808">Transferase</keyword>
<evidence type="ECO:0000313" key="4">
    <source>
        <dbReference type="Proteomes" id="UP001430796"/>
    </source>
</evidence>
<keyword evidence="3" id="KW-0012">Acyltransferase</keyword>
<evidence type="ECO:0000259" key="2">
    <source>
        <dbReference type="Pfam" id="PF00561"/>
    </source>
</evidence>
<dbReference type="InterPro" id="IPR000073">
    <property type="entry name" value="AB_hydrolase_1"/>
</dbReference>
<dbReference type="PANTHER" id="PTHR32268:SF11">
    <property type="entry name" value="HOMOSERINE O-ACETYLTRANSFERASE"/>
    <property type="match status" value="1"/>
</dbReference>
<feature type="domain" description="AB hydrolase-1" evidence="2">
    <location>
        <begin position="95"/>
        <end position="353"/>
    </location>
</feature>
<name>A0ABS9HUZ6_9GAMM</name>
<gene>
    <name evidence="3" type="ORF">L3V18_12110</name>
</gene>
<protein>
    <submittedName>
        <fullName evidence="3">Homoserine O-succinyltransferase</fullName>
        <ecNumber evidence="3">2.3.1.46</ecNumber>
    </submittedName>
</protein>
<dbReference type="EC" id="2.3.1.46" evidence="3"/>
<proteinExistence type="predicted"/>
<reference evidence="4" key="1">
    <citation type="submission" date="2022-01" db="EMBL/GenBank/DDBJ databases">
        <title>Lysobacter chinensis sp. nov., a bacterium isolated from cow dung compost.</title>
        <authorList>
            <person name="Zhou L.Y."/>
        </authorList>
    </citation>
    <scope>NUCLEOTIDE SEQUENCE [LARGE SCALE GENOMIC DNA]</scope>
    <source>
        <strain evidence="4">TLK-CK17</strain>
    </source>
</reference>
<reference evidence="3 4" key="2">
    <citation type="submission" date="2022-01" db="EMBL/GenBank/DDBJ databases">
        <title>Lysobacter chinensis sp. nov., a bacterium isolated from cow dung compost.</title>
        <authorList>
            <person name="Liu Y."/>
        </authorList>
    </citation>
    <scope>NUCLEOTIDE SEQUENCE [LARGE SCALE GENOMIC DNA]</scope>
    <source>
        <strain evidence="3 4">TLK-CK17</strain>
    </source>
</reference>
<dbReference type="Pfam" id="PF00561">
    <property type="entry name" value="Abhydrolase_1"/>
    <property type="match status" value="1"/>
</dbReference>
<dbReference type="SUPFAM" id="SSF53474">
    <property type="entry name" value="alpha/beta-Hydrolases"/>
    <property type="match status" value="1"/>
</dbReference>
<dbReference type="Proteomes" id="UP001430796">
    <property type="component" value="Unassembled WGS sequence"/>
</dbReference>
<keyword evidence="4" id="KW-1185">Reference proteome</keyword>
<dbReference type="EMBL" id="JAKJPO010000007">
    <property type="protein sequence ID" value="MCF7222523.1"/>
    <property type="molecule type" value="Genomic_DNA"/>
</dbReference>
<evidence type="ECO:0000256" key="1">
    <source>
        <dbReference type="ARBA" id="ARBA00022679"/>
    </source>
</evidence>
<dbReference type="InterPro" id="IPR008220">
    <property type="entry name" value="HAT_MetX-like"/>
</dbReference>
<reference evidence="3 4" key="3">
    <citation type="submission" date="2022-01" db="EMBL/GenBank/DDBJ databases">
        <authorList>
            <person name="Zhou L.Y."/>
        </authorList>
    </citation>
    <scope>NUCLEOTIDE SEQUENCE [LARGE SCALE GENOMIC DNA]</scope>
    <source>
        <strain evidence="3 4">TLK-CK17</strain>
    </source>
</reference>
<dbReference type="PANTHER" id="PTHR32268">
    <property type="entry name" value="HOMOSERINE O-ACETYLTRANSFERASE"/>
    <property type="match status" value="1"/>
</dbReference>
<accession>A0ABS9HUZ6</accession>
<evidence type="ECO:0000313" key="3">
    <source>
        <dbReference type="EMBL" id="MCF7222523.1"/>
    </source>
</evidence>
<dbReference type="InterPro" id="IPR029058">
    <property type="entry name" value="AB_hydrolase_fold"/>
</dbReference>
<comment type="caution">
    <text evidence="3">The sequence shown here is derived from an EMBL/GenBank/DDBJ whole genome shotgun (WGS) entry which is preliminary data.</text>
</comment>